<dbReference type="Proteomes" id="UP000050956">
    <property type="component" value="Unassembled WGS sequence"/>
</dbReference>
<dbReference type="AlphaFoldDB" id="A0A0R0D7D9"/>
<gene>
    <name evidence="1" type="ORF">ABB30_05650</name>
</gene>
<organism evidence="1 2">
    <name type="scientific">Stenotrophomonas ginsengisoli</name>
    <dbReference type="NCBI Taxonomy" id="336566"/>
    <lineage>
        <taxon>Bacteria</taxon>
        <taxon>Pseudomonadati</taxon>
        <taxon>Pseudomonadota</taxon>
        <taxon>Gammaproteobacteria</taxon>
        <taxon>Lysobacterales</taxon>
        <taxon>Lysobacteraceae</taxon>
        <taxon>Stenotrophomonas</taxon>
    </lineage>
</organism>
<dbReference type="EMBL" id="LDJM01000012">
    <property type="protein sequence ID" value="KRG78189.1"/>
    <property type="molecule type" value="Genomic_DNA"/>
</dbReference>
<evidence type="ECO:0000313" key="1">
    <source>
        <dbReference type="EMBL" id="KRG78189.1"/>
    </source>
</evidence>
<accession>A0A0R0D7D9</accession>
<name>A0A0R0D7D9_9GAMM</name>
<keyword evidence="2" id="KW-1185">Reference proteome</keyword>
<protein>
    <submittedName>
        <fullName evidence="1">Uncharacterized protein</fullName>
    </submittedName>
</protein>
<comment type="caution">
    <text evidence="1">The sequence shown here is derived from an EMBL/GenBank/DDBJ whole genome shotgun (WGS) entry which is preliminary data.</text>
</comment>
<sequence length="97" mass="10748">MFWFSDGSCTYACNESIRTSFITRRIGQWHEINEHRICCQRWIFFAPLLGQITRHSGTQHRLPEALDQGGQGVEAGLEGVDLGEQAVEGLGDAGLLG</sequence>
<proteinExistence type="predicted"/>
<reference evidence="1 2" key="1">
    <citation type="submission" date="2015-05" db="EMBL/GenBank/DDBJ databases">
        <title>Genome sequencing and analysis of members of genus Stenotrophomonas.</title>
        <authorList>
            <person name="Patil P.P."/>
            <person name="Midha S."/>
            <person name="Patil P.B."/>
        </authorList>
    </citation>
    <scope>NUCLEOTIDE SEQUENCE [LARGE SCALE GENOMIC DNA]</scope>
    <source>
        <strain evidence="1 2">DSM 24757</strain>
    </source>
</reference>
<evidence type="ECO:0000313" key="2">
    <source>
        <dbReference type="Proteomes" id="UP000050956"/>
    </source>
</evidence>